<dbReference type="InterPro" id="IPR036942">
    <property type="entry name" value="Beta-barrel_TonB_sf"/>
</dbReference>
<evidence type="ECO:0000313" key="8">
    <source>
        <dbReference type="EMBL" id="CUV01066.1"/>
    </source>
</evidence>
<evidence type="ECO:0000256" key="3">
    <source>
        <dbReference type="ARBA" id="ARBA00023237"/>
    </source>
</evidence>
<dbReference type="InterPro" id="IPR037066">
    <property type="entry name" value="Plug_dom_sf"/>
</dbReference>
<keyword evidence="2 4" id="KW-0472">Membrane</keyword>
<dbReference type="PANTHER" id="PTHR40980">
    <property type="entry name" value="PLUG DOMAIN-CONTAINING PROTEIN"/>
    <property type="match status" value="1"/>
</dbReference>
<evidence type="ECO:0000259" key="7">
    <source>
        <dbReference type="Pfam" id="PF07715"/>
    </source>
</evidence>
<sequence length="1236" mass="136355">MQHNFRLSAVSAAIIASLISSSAFAQEDEEKEKIKLQKDIEIIEVQGIKSSLRKAVNAKRFSENVSDSIHAEDVGKSTDQNIADALSRVTGVSIQEEGGEGTRISVRGAGPSLNQISMNGVALTGGLSTDGSSVGATNDNSVDLSSFSSDILSSIDVIKTSSADNDEGSLGASVVLRTVKPLDLNKPRRSFTVEGRYNEFSDENDSRINFSFSDKYFDDTFGFIITASKDTQKTRQDRINTDWANGAIPIVDLDDVTGRTAHDTVTGKAIRVLGNQRDADGNKLFGENGEALLNPLSSLNNYDPETQILHEGDLFVLAREVIDFTLNNDQRDRLSVSTGFQYRPTDSLDIQLDVTHTEQDVLTDSQRLRLNMGPVTPLIYAGDDNTALNGVDLSTNTLQQSSSRSTGGNFVRSYGLREIDTNVASLDIDYQVTDSLNMNVRAGFSKTTDETPDDDEKDRFISISTATWGTAGRQIVESMPDGSHEMVGYDCGANGECSYSTGVTPGDFDAFDGTSNAVYSRFNPYDMQHNHLGSLVLRKNKLADTNKSLFVDFDYALDGDFIRSLEFGVKWSNRKKDVSIQNRATTNGSDLIDLEDPDQAFEVRGLGTIRLADIVADSAYPYDNFGEDIQSDRSAQFFNGWPLLDAEKALEIVSGKDAGEVGIRETITGSRNIETETKAAYFKANFELMDGKLTGNLGLRYVKDDTTATGVGGINYTRFPQMVDAYNLLVERGLANTNLDACPAAVMGVSDTGQPDHRYTPANDAELQNCWAWQITHAYNRSNPATFPVDPQTGQFVIPGADGNTGLGVNQQVFVDENGNIIANNALPSLIYDSNGNLVPTSANAWAHFASNGQIWPFLDRTTSFTGTQGSGREVQDRIAWVTKKGGHDAYLPSLNLNYAVNEEMIARFAVSRTMTRPRFDSLNPRTQIFEQQWDSANGSAGNANLKPLKSTNLDLSYEWYFSDSGLLSAAFFYKDMKDFEETVVVPYHYKDVRTEYDLQTADLLLDYDENRAPGGEEDCMPLRQVAGFFDQWRIECDVVNVTTVTNGKGADIKGVELGYNQNYDFLPSYWGGLGLNMNYTYQDSESDRQQVGNTDIFLKPLPQPYTPKHSLNTTLYWEQKGIQLRLASRYTGEQLVNRGLVGGATWQEATHRLDFSSSYNINKNFSLTFQALNLTDETNRIYYTSSFTRNAFEANSQEVVLDEGNAIEDGSVTTSRTASVWKTGRQFRVGLRGTF</sequence>
<keyword evidence="3" id="KW-0998">Cell outer membrane</keyword>
<evidence type="ECO:0000256" key="5">
    <source>
        <dbReference type="SAM" id="SignalP"/>
    </source>
</evidence>
<keyword evidence="8" id="KW-0675">Receptor</keyword>
<feature type="signal peptide" evidence="5">
    <location>
        <begin position="1"/>
        <end position="25"/>
    </location>
</feature>
<dbReference type="EMBL" id="LN913042">
    <property type="protein sequence ID" value="CUV01066.1"/>
    <property type="molecule type" value="Genomic_DNA"/>
</dbReference>
<comment type="similarity">
    <text evidence="4">Belongs to the TonB-dependent receptor family.</text>
</comment>
<accession>A0A0X8XVN0</accession>
<evidence type="ECO:0000256" key="4">
    <source>
        <dbReference type="RuleBase" id="RU003357"/>
    </source>
</evidence>
<feature type="chain" id="PRO_5007071694" evidence="5">
    <location>
        <begin position="26"/>
        <end position="1236"/>
    </location>
</feature>
<organism evidence="8">
    <name type="scientific">Pseudoalteromonas sp. An33</name>
    <dbReference type="NCBI Taxonomy" id="1719994"/>
    <lineage>
        <taxon>Bacteria</taxon>
        <taxon>Pseudomonadati</taxon>
        <taxon>Pseudomonadota</taxon>
        <taxon>Gammaproteobacteria</taxon>
        <taxon>Alteromonadales</taxon>
        <taxon>Pseudoalteromonadaceae</taxon>
        <taxon>Pseudoalteromonas</taxon>
    </lineage>
</organism>
<dbReference type="SUPFAM" id="SSF56935">
    <property type="entry name" value="Porins"/>
    <property type="match status" value="1"/>
</dbReference>
<dbReference type="PANTHER" id="PTHR40980:SF3">
    <property type="entry name" value="TONB-DEPENDENT RECEPTOR-LIKE BETA-BARREL DOMAIN-CONTAINING PROTEIN"/>
    <property type="match status" value="1"/>
</dbReference>
<dbReference type="NCBIfam" id="TIGR01782">
    <property type="entry name" value="TonB-Xanth-Caul"/>
    <property type="match status" value="1"/>
</dbReference>
<dbReference type="Pfam" id="PF00593">
    <property type="entry name" value="TonB_dep_Rec_b-barrel"/>
    <property type="match status" value="1"/>
</dbReference>
<feature type="domain" description="TonB-dependent receptor-like beta-barrel" evidence="6">
    <location>
        <begin position="860"/>
        <end position="1175"/>
    </location>
</feature>
<proteinExistence type="inferred from homology"/>
<keyword evidence="4" id="KW-0798">TonB box</keyword>
<comment type="subcellular location">
    <subcellularLocation>
        <location evidence="1 4">Cell outer membrane</location>
    </subcellularLocation>
</comment>
<dbReference type="GO" id="GO:0009279">
    <property type="term" value="C:cell outer membrane"/>
    <property type="evidence" value="ECO:0007669"/>
    <property type="project" value="UniProtKB-SubCell"/>
</dbReference>
<keyword evidence="5" id="KW-0732">Signal</keyword>
<dbReference type="Gene3D" id="2.40.170.20">
    <property type="entry name" value="TonB-dependent receptor, beta-barrel domain"/>
    <property type="match status" value="2"/>
</dbReference>
<dbReference type="InterPro" id="IPR000531">
    <property type="entry name" value="Beta-barrel_TonB"/>
</dbReference>
<protein>
    <submittedName>
        <fullName evidence="8">TonB-dependent receptor</fullName>
    </submittedName>
</protein>
<evidence type="ECO:0000256" key="2">
    <source>
        <dbReference type="ARBA" id="ARBA00023136"/>
    </source>
</evidence>
<reference evidence="8" key="1">
    <citation type="journal article" date="2016" name="Microbiol. Res.">
        <title>Discovering novel enzymes by functional screening of plurigenomic libraries from alga-associated Flavobacteriia and Gammaproteobacteria.</title>
        <authorList>
            <person name="Martin M."/>
            <person name="Vandermies M."/>
            <person name="Joyeux C."/>
            <person name="Martin R."/>
            <person name="Barbeyron T."/>
            <person name="Michel G."/>
            <person name="Vandenbol M."/>
        </authorList>
    </citation>
    <scope>NUCLEOTIDE SEQUENCE</scope>
    <source>
        <strain evidence="8">An33</strain>
    </source>
</reference>
<evidence type="ECO:0000256" key="1">
    <source>
        <dbReference type="ARBA" id="ARBA00004442"/>
    </source>
</evidence>
<dbReference type="InterPro" id="IPR010104">
    <property type="entry name" value="TonB_rcpt_bac"/>
</dbReference>
<feature type="domain" description="TonB-dependent receptor plug" evidence="7">
    <location>
        <begin position="66"/>
        <end position="172"/>
    </location>
</feature>
<dbReference type="InterPro" id="IPR012910">
    <property type="entry name" value="Plug_dom"/>
</dbReference>
<dbReference type="Pfam" id="PF07715">
    <property type="entry name" value="Plug"/>
    <property type="match status" value="1"/>
</dbReference>
<name>A0A0X8XVN0_9GAMM</name>
<dbReference type="AlphaFoldDB" id="A0A0X8XVN0"/>
<evidence type="ECO:0000259" key="6">
    <source>
        <dbReference type="Pfam" id="PF00593"/>
    </source>
</evidence>
<dbReference type="Gene3D" id="2.170.130.10">
    <property type="entry name" value="TonB-dependent receptor, plug domain"/>
    <property type="match status" value="1"/>
</dbReference>